<keyword evidence="2" id="KW-1185">Reference proteome</keyword>
<dbReference type="eggNOG" id="ENOG5033I5A">
    <property type="taxonomic scope" value="Bacteria"/>
</dbReference>
<evidence type="ECO:0000313" key="2">
    <source>
        <dbReference type="Proteomes" id="UP000076404"/>
    </source>
</evidence>
<protein>
    <recommendedName>
        <fullName evidence="3">Outer membrane protein beta-barrel domain-containing protein</fullName>
    </recommendedName>
</protein>
<dbReference type="KEGG" id="gph:GEMMAAP_10170"/>
<dbReference type="Proteomes" id="UP000076404">
    <property type="component" value="Chromosome"/>
</dbReference>
<gene>
    <name evidence="1" type="ORF">GEMMAAP_10170</name>
</gene>
<organism evidence="1 2">
    <name type="scientific">Gemmatimonas phototrophica</name>
    <dbReference type="NCBI Taxonomy" id="1379270"/>
    <lineage>
        <taxon>Bacteria</taxon>
        <taxon>Pseudomonadati</taxon>
        <taxon>Gemmatimonadota</taxon>
        <taxon>Gemmatimonadia</taxon>
        <taxon>Gemmatimonadales</taxon>
        <taxon>Gemmatimonadaceae</taxon>
        <taxon>Gemmatimonas</taxon>
    </lineage>
</organism>
<accession>A0A143BKN1</accession>
<dbReference type="EMBL" id="CP011454">
    <property type="protein sequence ID" value="AMW05091.1"/>
    <property type="molecule type" value="Genomic_DNA"/>
</dbReference>
<sequence length="229" mass="24745">MPAQPASRDYLLGRPKASLSLRIGAARPSASNGVFAFAAKELTLSPNDYTALNVGADIGVPITQRVELQLSAATAGRRAESEYRNFIGGDDLPIEQATRLRRVPLSLGVRYNIVPAGRAVGRLAWVPAKLVPYVAAGGGAMWYKFQQEGEFVDFQSVNLNVFRAKLEAKGWAPLGYAATGFTWSLLPAVALNTELRYDHSQAPMQGDYTGFDKTAISGVGLTTGFQFRF</sequence>
<reference evidence="1 2" key="2">
    <citation type="journal article" date="2016" name="Environ. Microbiol. Rep.">
        <title>Metagenomic evidence for the presence of phototrophic Gemmatimonadetes bacteria in diverse environments.</title>
        <authorList>
            <person name="Zeng Y."/>
            <person name="Baumbach J."/>
            <person name="Barbosa E.G."/>
            <person name="Azevedo V."/>
            <person name="Zhang C."/>
            <person name="Koblizek M."/>
        </authorList>
    </citation>
    <scope>NUCLEOTIDE SEQUENCE [LARGE SCALE GENOMIC DNA]</scope>
    <source>
        <strain evidence="1 2">AP64</strain>
    </source>
</reference>
<proteinExistence type="predicted"/>
<name>A0A143BKN1_9BACT</name>
<dbReference type="SUPFAM" id="SSF56925">
    <property type="entry name" value="OMPA-like"/>
    <property type="match status" value="1"/>
</dbReference>
<dbReference type="InterPro" id="IPR011250">
    <property type="entry name" value="OMP/PagP_B-barrel"/>
</dbReference>
<evidence type="ECO:0008006" key="3">
    <source>
        <dbReference type="Google" id="ProtNLM"/>
    </source>
</evidence>
<evidence type="ECO:0000313" key="1">
    <source>
        <dbReference type="EMBL" id="AMW05091.1"/>
    </source>
</evidence>
<reference evidence="1 2" key="1">
    <citation type="journal article" date="2014" name="Proc. Natl. Acad. Sci. U.S.A.">
        <title>Functional type 2 photosynthetic reaction centers found in the rare bacterial phylum Gemmatimonadetes.</title>
        <authorList>
            <person name="Zeng Y."/>
            <person name="Feng F."/>
            <person name="Medova H."/>
            <person name="Dean J."/>
            <person name="Koblizek M."/>
        </authorList>
    </citation>
    <scope>NUCLEOTIDE SEQUENCE [LARGE SCALE GENOMIC DNA]</scope>
    <source>
        <strain evidence="1 2">AP64</strain>
    </source>
</reference>
<dbReference type="Gene3D" id="2.40.160.20">
    <property type="match status" value="1"/>
</dbReference>
<dbReference type="AlphaFoldDB" id="A0A143BKN1"/>